<feature type="compositionally biased region" description="Acidic residues" evidence="8">
    <location>
        <begin position="179"/>
        <end position="188"/>
    </location>
</feature>
<feature type="coiled-coil region" evidence="7">
    <location>
        <begin position="31"/>
        <end position="62"/>
    </location>
</feature>
<evidence type="ECO:0000256" key="7">
    <source>
        <dbReference type="SAM" id="Coils"/>
    </source>
</evidence>
<dbReference type="PANTHER" id="PTHR22761:SF5">
    <property type="entry name" value="CHARGED MULTIVESICULAR BODY PROTEIN 6"/>
    <property type="match status" value="1"/>
</dbReference>
<comment type="subcellular location">
    <subcellularLocation>
        <location evidence="1">Endosome membrane</location>
    </subcellularLocation>
</comment>
<comment type="similarity">
    <text evidence="2">Belongs to the SNF7 family.</text>
</comment>
<dbReference type="GO" id="GO:0006900">
    <property type="term" value="P:vesicle budding from membrane"/>
    <property type="evidence" value="ECO:0007669"/>
    <property type="project" value="TreeGrafter"/>
</dbReference>
<proteinExistence type="inferred from homology"/>
<dbReference type="eggNOG" id="KOG2910">
    <property type="taxonomic scope" value="Eukaryota"/>
</dbReference>
<dbReference type="Proteomes" id="UP000002009">
    <property type="component" value="Chromosome 8"/>
</dbReference>
<gene>
    <name evidence="9" type="ORF">MICPUN_60877</name>
</gene>
<evidence type="ECO:0000313" key="9">
    <source>
        <dbReference type="EMBL" id="ACO69545.1"/>
    </source>
</evidence>
<dbReference type="GO" id="GO:0015031">
    <property type="term" value="P:protein transport"/>
    <property type="evidence" value="ECO:0007669"/>
    <property type="project" value="UniProtKB-KW"/>
</dbReference>
<accession>C1FGH3</accession>
<keyword evidence="10" id="KW-1185">Reference proteome</keyword>
<evidence type="ECO:0000256" key="8">
    <source>
        <dbReference type="SAM" id="MobiDB-lite"/>
    </source>
</evidence>
<evidence type="ECO:0000256" key="4">
    <source>
        <dbReference type="ARBA" id="ARBA00022753"/>
    </source>
</evidence>
<dbReference type="InterPro" id="IPR005024">
    <property type="entry name" value="Snf7_fam"/>
</dbReference>
<dbReference type="EMBL" id="CP001575">
    <property type="protein sequence ID" value="ACO69545.1"/>
    <property type="molecule type" value="Genomic_DNA"/>
</dbReference>
<evidence type="ECO:0000256" key="5">
    <source>
        <dbReference type="ARBA" id="ARBA00022927"/>
    </source>
</evidence>
<dbReference type="OMA" id="RIMEETH"/>
<dbReference type="OrthoDB" id="441172at2759"/>
<dbReference type="Pfam" id="PF03357">
    <property type="entry name" value="Snf7"/>
    <property type="match status" value="1"/>
</dbReference>
<evidence type="ECO:0000256" key="3">
    <source>
        <dbReference type="ARBA" id="ARBA00022448"/>
    </source>
</evidence>
<keyword evidence="3" id="KW-0813">Transport</keyword>
<dbReference type="FunCoup" id="C1FGH3">
    <property type="interactions" value="1758"/>
</dbReference>
<evidence type="ECO:0000256" key="2">
    <source>
        <dbReference type="ARBA" id="ARBA00006190"/>
    </source>
</evidence>
<dbReference type="AlphaFoldDB" id="C1FGH3"/>
<name>C1FGH3_MICCC</name>
<dbReference type="RefSeq" id="XP_002508287.1">
    <property type="nucleotide sequence ID" value="XM_002508241.1"/>
</dbReference>
<dbReference type="PANTHER" id="PTHR22761">
    <property type="entry name" value="CHARGED MULTIVESICULAR BODY PROTEIN"/>
    <property type="match status" value="1"/>
</dbReference>
<dbReference type="STRING" id="296587.C1FGH3"/>
<keyword evidence="7" id="KW-0175">Coiled coil</keyword>
<dbReference type="GO" id="GO:0032511">
    <property type="term" value="P:late endosome to vacuole transport via multivesicular body sorting pathway"/>
    <property type="evidence" value="ECO:0007669"/>
    <property type="project" value="TreeGrafter"/>
</dbReference>
<dbReference type="InParanoid" id="C1FGH3"/>
<dbReference type="GeneID" id="8245918"/>
<dbReference type="KEGG" id="mis:MICPUN_60877"/>
<protein>
    <submittedName>
        <fullName evidence="9">Uncharacterized protein</fullName>
    </submittedName>
</protein>
<dbReference type="GO" id="GO:0000815">
    <property type="term" value="C:ESCRT III complex"/>
    <property type="evidence" value="ECO:0007669"/>
    <property type="project" value="TreeGrafter"/>
</dbReference>
<dbReference type="Gene3D" id="6.10.140.1230">
    <property type="match status" value="1"/>
</dbReference>
<feature type="region of interest" description="Disordered" evidence="8">
    <location>
        <begin position="179"/>
        <end position="244"/>
    </location>
</feature>
<keyword evidence="4" id="KW-0967">Endosome</keyword>
<sequence>MGTSSSKSKRAKAAKRAQDQVTEVDRQVLGLKTQKRKLNAYAKRVEEAIARETSKARELAKSPATKVKALNALRLRKVQEQLLDRVEGWILQVDELLLGIESAQATAVVLEKLKMGNEALRNAQRGYSLRDVESVLADMDDAREHEEAVRAMIEGSLSAEDDEVCEAELAALEALEALEATEETETEPSEATTTRVAGTSGAVPTMPDVPEKAPNLPDAPLGLGTAGAVEEEEEEEERREALAA</sequence>
<evidence type="ECO:0000256" key="1">
    <source>
        <dbReference type="ARBA" id="ARBA00004608"/>
    </source>
</evidence>
<dbReference type="GO" id="GO:0005771">
    <property type="term" value="C:multivesicular body"/>
    <property type="evidence" value="ECO:0007669"/>
    <property type="project" value="TreeGrafter"/>
</dbReference>
<keyword evidence="6" id="KW-0472">Membrane</keyword>
<evidence type="ECO:0000256" key="6">
    <source>
        <dbReference type="ARBA" id="ARBA00023136"/>
    </source>
</evidence>
<keyword evidence="5" id="KW-0653">Protein transport</keyword>
<organism evidence="9 10">
    <name type="scientific">Micromonas commoda (strain RCC299 / NOUM17 / CCMP2709)</name>
    <name type="common">Picoplanktonic green alga</name>
    <dbReference type="NCBI Taxonomy" id="296587"/>
    <lineage>
        <taxon>Eukaryota</taxon>
        <taxon>Viridiplantae</taxon>
        <taxon>Chlorophyta</taxon>
        <taxon>Mamiellophyceae</taxon>
        <taxon>Mamiellales</taxon>
        <taxon>Mamiellaceae</taxon>
        <taxon>Micromonas</taxon>
    </lineage>
</organism>
<reference evidence="9 10" key="1">
    <citation type="journal article" date="2009" name="Science">
        <title>Green evolution and dynamic adaptations revealed by genomes of the marine picoeukaryotes Micromonas.</title>
        <authorList>
            <person name="Worden A.Z."/>
            <person name="Lee J.H."/>
            <person name="Mock T."/>
            <person name="Rouze P."/>
            <person name="Simmons M.P."/>
            <person name="Aerts A.L."/>
            <person name="Allen A.E."/>
            <person name="Cuvelier M.L."/>
            <person name="Derelle E."/>
            <person name="Everett M.V."/>
            <person name="Foulon E."/>
            <person name="Grimwood J."/>
            <person name="Gundlach H."/>
            <person name="Henrissat B."/>
            <person name="Napoli C."/>
            <person name="McDonald S.M."/>
            <person name="Parker M.S."/>
            <person name="Rombauts S."/>
            <person name="Salamov A."/>
            <person name="Von Dassow P."/>
            <person name="Badger J.H."/>
            <person name="Coutinho P.M."/>
            <person name="Demir E."/>
            <person name="Dubchak I."/>
            <person name="Gentemann C."/>
            <person name="Eikrem W."/>
            <person name="Gready J.E."/>
            <person name="John U."/>
            <person name="Lanier W."/>
            <person name="Lindquist E.A."/>
            <person name="Lucas S."/>
            <person name="Mayer K.F."/>
            <person name="Moreau H."/>
            <person name="Not F."/>
            <person name="Otillar R."/>
            <person name="Panaud O."/>
            <person name="Pangilinan J."/>
            <person name="Paulsen I."/>
            <person name="Piegu B."/>
            <person name="Poliakov A."/>
            <person name="Robbens S."/>
            <person name="Schmutz J."/>
            <person name="Toulza E."/>
            <person name="Wyss T."/>
            <person name="Zelensky A."/>
            <person name="Zhou K."/>
            <person name="Armbrust E.V."/>
            <person name="Bhattacharya D."/>
            <person name="Goodenough U.W."/>
            <person name="Van de Peer Y."/>
            <person name="Grigoriev I.V."/>
        </authorList>
    </citation>
    <scope>NUCLEOTIDE SEQUENCE [LARGE SCALE GENOMIC DNA]</scope>
    <source>
        <strain evidence="10">RCC299 / NOUM17</strain>
    </source>
</reference>
<evidence type="ECO:0000313" key="10">
    <source>
        <dbReference type="Proteomes" id="UP000002009"/>
    </source>
</evidence>